<name>A0A2S7UW51_9GAMM</name>
<reference evidence="3 4" key="1">
    <citation type="submission" date="2016-12" db="EMBL/GenBank/DDBJ databases">
        <title>Diversity of luminous bacteria.</title>
        <authorList>
            <person name="Yoshizawa S."/>
            <person name="Kogure K."/>
        </authorList>
    </citation>
    <scope>NUCLEOTIDE SEQUENCE [LARGE SCALE GENOMIC DNA]</scope>
    <source>
        <strain evidence="3 4">SA4-48</strain>
    </source>
</reference>
<dbReference type="CDD" id="cd02199">
    <property type="entry name" value="YjgF_YER057c_UK114_like_1"/>
    <property type="match status" value="1"/>
</dbReference>
<gene>
    <name evidence="3" type="ORF">BTO11_11270</name>
</gene>
<feature type="domain" description="Endoribonuclease L-PSP/chorismate mutase-like" evidence="2">
    <location>
        <begin position="32"/>
        <end position="158"/>
    </location>
</feature>
<feature type="chain" id="PRO_5015745868" description="Endoribonuclease L-PSP/chorismate mutase-like domain-containing protein" evidence="1">
    <location>
        <begin position="23"/>
        <end position="175"/>
    </location>
</feature>
<evidence type="ECO:0000256" key="1">
    <source>
        <dbReference type="SAM" id="SignalP"/>
    </source>
</evidence>
<dbReference type="Proteomes" id="UP000239007">
    <property type="component" value="Unassembled WGS sequence"/>
</dbReference>
<comment type="caution">
    <text evidence="3">The sequence shown here is derived from an EMBL/GenBank/DDBJ whole genome shotgun (WGS) entry which is preliminary data.</text>
</comment>
<dbReference type="EMBL" id="MSCH01000003">
    <property type="protein sequence ID" value="PQJ54173.1"/>
    <property type="molecule type" value="Genomic_DNA"/>
</dbReference>
<dbReference type="PROSITE" id="PS51257">
    <property type="entry name" value="PROKAR_LIPOPROTEIN"/>
    <property type="match status" value="1"/>
</dbReference>
<dbReference type="AlphaFoldDB" id="A0A2S7UW51"/>
<dbReference type="InterPro" id="IPR035959">
    <property type="entry name" value="RutC-like_sf"/>
</dbReference>
<keyword evidence="4" id="KW-1185">Reference proteome</keyword>
<accession>A0A2S7UW51</accession>
<dbReference type="PANTHER" id="PTHR43760:SF1">
    <property type="entry name" value="ENDORIBONUCLEASE L-PSP_CHORISMATE MUTASE-LIKE DOMAIN-CONTAINING PROTEIN"/>
    <property type="match status" value="1"/>
</dbReference>
<keyword evidence="1" id="KW-0732">Signal</keyword>
<proteinExistence type="predicted"/>
<dbReference type="InterPro" id="IPR013813">
    <property type="entry name" value="Endoribo_LPSP/chorism_mut-like"/>
</dbReference>
<evidence type="ECO:0000313" key="3">
    <source>
        <dbReference type="EMBL" id="PQJ54173.1"/>
    </source>
</evidence>
<dbReference type="OrthoDB" id="9806350at2"/>
<feature type="signal peptide" evidence="1">
    <location>
        <begin position="1"/>
        <end position="22"/>
    </location>
</feature>
<evidence type="ECO:0000313" key="4">
    <source>
        <dbReference type="Proteomes" id="UP000239007"/>
    </source>
</evidence>
<dbReference type="PANTHER" id="PTHR43760">
    <property type="entry name" value="ENDORIBONUCLEASE-RELATED"/>
    <property type="match status" value="1"/>
</dbReference>
<dbReference type="Pfam" id="PF14588">
    <property type="entry name" value="YjgF_endoribonc"/>
    <property type="match status" value="1"/>
</dbReference>
<dbReference type="RefSeq" id="WP_105052685.1">
    <property type="nucleotide sequence ID" value="NZ_BMYG01000006.1"/>
</dbReference>
<dbReference type="Gene3D" id="3.30.1330.40">
    <property type="entry name" value="RutC-like"/>
    <property type="match status" value="1"/>
</dbReference>
<organism evidence="3 4">
    <name type="scientific">Psychrosphaera saromensis</name>
    <dbReference type="NCBI Taxonomy" id="716813"/>
    <lineage>
        <taxon>Bacteria</taxon>
        <taxon>Pseudomonadati</taxon>
        <taxon>Pseudomonadota</taxon>
        <taxon>Gammaproteobacteria</taxon>
        <taxon>Alteromonadales</taxon>
        <taxon>Pseudoalteromonadaceae</taxon>
        <taxon>Psychrosphaera</taxon>
    </lineage>
</organism>
<dbReference type="SUPFAM" id="SSF55298">
    <property type="entry name" value="YjgF-like"/>
    <property type="match status" value="1"/>
</dbReference>
<protein>
    <recommendedName>
        <fullName evidence="2">Endoribonuclease L-PSP/chorismate mutase-like domain-containing protein</fullName>
    </recommendedName>
</protein>
<evidence type="ECO:0000259" key="2">
    <source>
        <dbReference type="Pfam" id="PF14588"/>
    </source>
</evidence>
<sequence length="175" mass="18400">MNKYILTTALSLGLIISLSACAKTTSPEDLIKEAGLELPEPVNPIANYVTWRRSGNTLYLSGHGACEGKSVLGKLGDDLNVEQGYQAAQLVGLCALSTIKLAVGDLSKVKQVLKITGMVNATPTFTDHSKVINGFSDLFVTAFGDDGKAAREAVGMSGLPGNMSVEISAIIELKE</sequence>